<gene>
    <name evidence="1" type="ORF">ACFQ00_01925</name>
</gene>
<comment type="caution">
    <text evidence="1">The sequence shown here is derived from an EMBL/GenBank/DDBJ whole genome shotgun (WGS) entry which is preliminary data.</text>
</comment>
<sequence length="112" mass="12544">MSKVRITEYLDIDLPTETWRCNRCGHDLGTAHGNYKEGCVVAEQPLEKVHPPLVAEGNYSFTPDSTYCRLVEFYCPGCATMLENEYLPPGHPITHEIELDIAALKRRHGAAA</sequence>
<dbReference type="RefSeq" id="WP_381485382.1">
    <property type="nucleotide sequence ID" value="NZ_JBHTIK010000001.1"/>
</dbReference>
<dbReference type="Pfam" id="PF08882">
    <property type="entry name" value="Acetone_carb_G"/>
    <property type="match status" value="1"/>
</dbReference>
<dbReference type="InterPro" id="IPR016750">
    <property type="entry name" value="Aceto_COase_bsu/gsu"/>
</dbReference>
<organism evidence="1 2">
    <name type="scientific">Sphingosinicella xenopeptidilytica</name>
    <dbReference type="NCBI Taxonomy" id="364098"/>
    <lineage>
        <taxon>Bacteria</taxon>
        <taxon>Pseudomonadati</taxon>
        <taxon>Pseudomonadota</taxon>
        <taxon>Alphaproteobacteria</taxon>
        <taxon>Sphingomonadales</taxon>
        <taxon>Sphingosinicellaceae</taxon>
        <taxon>Sphingosinicella</taxon>
    </lineage>
</organism>
<dbReference type="Proteomes" id="UP001597124">
    <property type="component" value="Unassembled WGS sequence"/>
</dbReference>
<name>A0ABW3BYZ1_SPHXN</name>
<keyword evidence="2" id="KW-1185">Reference proteome</keyword>
<protein>
    <submittedName>
        <fullName evidence="1">Acetone carboxylase subunit gamma</fullName>
    </submittedName>
</protein>
<accession>A0ABW3BYZ1</accession>
<evidence type="ECO:0000313" key="2">
    <source>
        <dbReference type="Proteomes" id="UP001597124"/>
    </source>
</evidence>
<reference evidence="2" key="1">
    <citation type="journal article" date="2019" name="Int. J. Syst. Evol. Microbiol.">
        <title>The Global Catalogue of Microorganisms (GCM) 10K type strain sequencing project: providing services to taxonomists for standard genome sequencing and annotation.</title>
        <authorList>
            <consortium name="The Broad Institute Genomics Platform"/>
            <consortium name="The Broad Institute Genome Sequencing Center for Infectious Disease"/>
            <person name="Wu L."/>
            <person name="Ma J."/>
        </authorList>
    </citation>
    <scope>NUCLEOTIDE SEQUENCE [LARGE SCALE GENOMIC DNA]</scope>
    <source>
        <strain evidence="2">CCUG 52537</strain>
    </source>
</reference>
<dbReference type="EMBL" id="JBHTIK010000001">
    <property type="protein sequence ID" value="MFD0847073.1"/>
    <property type="molecule type" value="Genomic_DNA"/>
</dbReference>
<evidence type="ECO:0000313" key="1">
    <source>
        <dbReference type="EMBL" id="MFD0847073.1"/>
    </source>
</evidence>
<proteinExistence type="predicted"/>